<comment type="function">
    <text evidence="1 5">May function as somatic storage protein during early seedling development.</text>
</comment>
<organism evidence="7 8">
    <name type="scientific">Flemingia macrophylla</name>
    <dbReference type="NCBI Taxonomy" id="520843"/>
    <lineage>
        <taxon>Eukaryota</taxon>
        <taxon>Viridiplantae</taxon>
        <taxon>Streptophyta</taxon>
        <taxon>Embryophyta</taxon>
        <taxon>Tracheophyta</taxon>
        <taxon>Spermatophyta</taxon>
        <taxon>Magnoliopsida</taxon>
        <taxon>eudicotyledons</taxon>
        <taxon>Gunneridae</taxon>
        <taxon>Pentapetalae</taxon>
        <taxon>rosids</taxon>
        <taxon>fabids</taxon>
        <taxon>Fabales</taxon>
        <taxon>Fabaceae</taxon>
        <taxon>Papilionoideae</taxon>
        <taxon>50 kb inversion clade</taxon>
        <taxon>NPAAA clade</taxon>
        <taxon>indigoferoid/millettioid clade</taxon>
        <taxon>Phaseoleae</taxon>
        <taxon>Flemingia</taxon>
    </lineage>
</organism>
<proteinExistence type="inferred from homology"/>
<dbReference type="NCBIfam" id="TIGR01675">
    <property type="entry name" value="plant-AP"/>
    <property type="match status" value="1"/>
</dbReference>
<evidence type="ECO:0000256" key="5">
    <source>
        <dbReference type="PIRNR" id="PIRNR002674"/>
    </source>
</evidence>
<dbReference type="PIRSF" id="PIRSF002674">
    <property type="entry name" value="VSP"/>
    <property type="match status" value="1"/>
</dbReference>
<reference evidence="7 8" key="1">
    <citation type="submission" date="2024-08" db="EMBL/GenBank/DDBJ databases">
        <title>Insights into the chromosomal genome structure of Flemingia macrophylla.</title>
        <authorList>
            <person name="Ding Y."/>
            <person name="Zhao Y."/>
            <person name="Bi W."/>
            <person name="Wu M."/>
            <person name="Zhao G."/>
            <person name="Gong Y."/>
            <person name="Li W."/>
            <person name="Zhang P."/>
        </authorList>
    </citation>
    <scope>NUCLEOTIDE SEQUENCE [LARGE SCALE GENOMIC DNA]</scope>
    <source>
        <strain evidence="7">DYQJB</strain>
        <tissue evidence="7">Leaf</tissue>
    </source>
</reference>
<dbReference type="PANTHER" id="PTHR31284:SF19">
    <property type="entry name" value="VEGETATIVE STORAGE PROTEIN 1-RELATED"/>
    <property type="match status" value="1"/>
</dbReference>
<dbReference type="EMBL" id="JBGMDY010000004">
    <property type="protein sequence ID" value="KAL2338017.1"/>
    <property type="molecule type" value="Genomic_DNA"/>
</dbReference>
<dbReference type="Proteomes" id="UP001603857">
    <property type="component" value="Unassembled WGS sequence"/>
</dbReference>
<name>A0ABD1MQD5_9FABA</name>
<evidence type="ECO:0000256" key="6">
    <source>
        <dbReference type="SAM" id="SignalP"/>
    </source>
</evidence>
<evidence type="ECO:0000256" key="2">
    <source>
        <dbReference type="ARBA" id="ARBA00022729"/>
    </source>
</evidence>
<keyword evidence="4" id="KW-0325">Glycoprotein</keyword>
<evidence type="ECO:0008006" key="9">
    <source>
        <dbReference type="Google" id="ProtNLM"/>
    </source>
</evidence>
<dbReference type="CDD" id="cd07535">
    <property type="entry name" value="HAD_VSP"/>
    <property type="match status" value="1"/>
</dbReference>
<dbReference type="GO" id="GO:0045735">
    <property type="term" value="F:nutrient reservoir activity"/>
    <property type="evidence" value="ECO:0007669"/>
    <property type="project" value="UniProtKB-UniRule"/>
</dbReference>
<keyword evidence="3 5" id="KW-0758">Storage protein</keyword>
<dbReference type="InterPro" id="IPR005519">
    <property type="entry name" value="Acid_phosphat_B-like"/>
</dbReference>
<accession>A0ABD1MQD5</accession>
<keyword evidence="8" id="KW-1185">Reference proteome</keyword>
<evidence type="ECO:0000313" key="8">
    <source>
        <dbReference type="Proteomes" id="UP001603857"/>
    </source>
</evidence>
<sequence length="256" mass="29079">MKVVVVLAVATILAASQCHGSEYDRFPLEMVSDGYHPGYPPEVWCPSWRVAVEAHNYINWKTVPSECANYVASYIEGDQYDSDSKLVNQQAYFYAKSLKRTMNDVWIFNIDGTALSNVPYYAKHGYGVKPYNATAYDAWVRKGDAPALRQTLKNYHNLLGLDFKIVFLTGRTIDKKAVTEANLKEAGFHTWEKLILKDPVVYNGQSSVAYKTAERKKLEKEGYRIVGNIGDQWSDITGKFPGFRTFKLPNPMYFIA</sequence>
<evidence type="ECO:0000313" key="7">
    <source>
        <dbReference type="EMBL" id="KAL2338017.1"/>
    </source>
</evidence>
<dbReference type="SUPFAM" id="SSF56784">
    <property type="entry name" value="HAD-like"/>
    <property type="match status" value="1"/>
</dbReference>
<comment type="similarity">
    <text evidence="5">Belongs to the APS1/VSP family.</text>
</comment>
<feature type="chain" id="PRO_5044865160" description="Acid phosphatase" evidence="6">
    <location>
        <begin position="21"/>
        <end position="256"/>
    </location>
</feature>
<comment type="caution">
    <text evidence="7">The sequence shown here is derived from an EMBL/GenBank/DDBJ whole genome shotgun (WGS) entry which is preliminary data.</text>
</comment>
<dbReference type="AlphaFoldDB" id="A0ABD1MQD5"/>
<feature type="signal peptide" evidence="6">
    <location>
        <begin position="1"/>
        <end position="20"/>
    </location>
</feature>
<protein>
    <recommendedName>
        <fullName evidence="9">Acid phosphatase</fullName>
    </recommendedName>
</protein>
<gene>
    <name evidence="7" type="ORF">Fmac_012463</name>
</gene>
<evidence type="ECO:0000256" key="1">
    <source>
        <dbReference type="ARBA" id="ARBA00002410"/>
    </source>
</evidence>
<dbReference type="Gene3D" id="3.40.50.1000">
    <property type="entry name" value="HAD superfamily/HAD-like"/>
    <property type="match status" value="1"/>
</dbReference>
<evidence type="ECO:0000256" key="4">
    <source>
        <dbReference type="ARBA" id="ARBA00023180"/>
    </source>
</evidence>
<dbReference type="PANTHER" id="PTHR31284">
    <property type="entry name" value="ACID PHOSPHATASE-LIKE PROTEIN"/>
    <property type="match status" value="1"/>
</dbReference>
<dbReference type="InterPro" id="IPR010028">
    <property type="entry name" value="Acid_phosphatase_pln"/>
</dbReference>
<evidence type="ECO:0000256" key="3">
    <source>
        <dbReference type="ARBA" id="ARBA00022761"/>
    </source>
</evidence>
<dbReference type="InterPro" id="IPR036412">
    <property type="entry name" value="HAD-like_sf"/>
</dbReference>
<dbReference type="Pfam" id="PF03767">
    <property type="entry name" value="Acid_phosphat_B"/>
    <property type="match status" value="1"/>
</dbReference>
<dbReference type="InterPro" id="IPR014403">
    <property type="entry name" value="APS1/VSP"/>
</dbReference>
<dbReference type="InterPro" id="IPR023214">
    <property type="entry name" value="HAD_sf"/>
</dbReference>
<keyword evidence="2 6" id="KW-0732">Signal</keyword>